<gene>
    <name evidence="4" type="primary">rps10</name>
</gene>
<dbReference type="InterPro" id="IPR027486">
    <property type="entry name" value="Ribosomal_uS10_dom"/>
</dbReference>
<dbReference type="GO" id="GO:0005840">
    <property type="term" value="C:ribosome"/>
    <property type="evidence" value="ECO:0007669"/>
    <property type="project" value="UniProtKB-KW"/>
</dbReference>
<dbReference type="GO" id="GO:1990904">
    <property type="term" value="C:ribonucleoprotein complex"/>
    <property type="evidence" value="ECO:0007669"/>
    <property type="project" value="UniProtKB-KW"/>
</dbReference>
<dbReference type="Gene3D" id="3.30.70.600">
    <property type="entry name" value="Ribosomal protein S10 domain"/>
    <property type="match status" value="1"/>
</dbReference>
<protein>
    <submittedName>
        <fullName evidence="4">Ribosomal protein S10</fullName>
    </submittedName>
</protein>
<sequence length="157" mass="18641">MFLYFKVSSKDNQVLEKFFQFILRFEKFPMVVKCFSKYKKRKFITILKSPHVNKTAQEQFEFKYYSKEFLVDSLKPLTFFLVVKKIKNLSFPGIRLEIKGLLNSKKKTKSNLRLTNPDQIVLNKTGVKIKNIPLSQLKYLQLFDCYGESYLKDLLLS</sequence>
<evidence type="ECO:0000313" key="4">
    <source>
        <dbReference type="EMBL" id="BBC77702.1"/>
    </source>
</evidence>
<accession>A0A2Z5ZAY8</accession>
<keyword evidence="2" id="KW-0687">Ribonucleoprotein</keyword>
<evidence type="ECO:0000256" key="1">
    <source>
        <dbReference type="ARBA" id="ARBA00022980"/>
    </source>
</evidence>
<geneLocation type="mitochondrion" evidence="4"/>
<dbReference type="SMART" id="SM01403">
    <property type="entry name" value="Ribosomal_S10"/>
    <property type="match status" value="1"/>
</dbReference>
<name>A0A2Z5ZAY8_9STRA</name>
<keyword evidence="1 4" id="KW-0689">Ribosomal protein</keyword>
<dbReference type="AlphaFoldDB" id="A0A2Z5ZAY8"/>
<evidence type="ECO:0000259" key="3">
    <source>
        <dbReference type="SMART" id="SM01403"/>
    </source>
</evidence>
<proteinExistence type="predicted"/>
<dbReference type="EMBL" id="AP018509">
    <property type="protein sequence ID" value="BBC77702.1"/>
    <property type="molecule type" value="Genomic_DNA"/>
</dbReference>
<evidence type="ECO:0000256" key="2">
    <source>
        <dbReference type="ARBA" id="ARBA00023274"/>
    </source>
</evidence>
<dbReference type="Pfam" id="PF00338">
    <property type="entry name" value="Ribosomal_S10"/>
    <property type="match status" value="1"/>
</dbReference>
<reference evidence="4" key="1">
    <citation type="submission" date="2018-02" db="EMBL/GenBank/DDBJ databases">
        <title>Evolution and diversity of non-photosynthetic diatom plastid genomes.</title>
        <authorList>
            <person name="Kamikawa R."/>
            <person name="Ishii K."/>
        </authorList>
    </citation>
    <scope>NUCLEOTIDE SEQUENCE</scope>
    <source>
        <strain evidence="4">NIES 3576</strain>
    </source>
</reference>
<keyword evidence="4" id="KW-0496">Mitochondrion</keyword>
<organism evidence="4">
    <name type="scientific">Nitzschia sp. NIES-3576</name>
    <dbReference type="NCBI Taxonomy" id="2083273"/>
    <lineage>
        <taxon>Eukaryota</taxon>
        <taxon>Sar</taxon>
        <taxon>Stramenopiles</taxon>
        <taxon>Ochrophyta</taxon>
        <taxon>Bacillariophyta</taxon>
        <taxon>Bacillariophyceae</taxon>
        <taxon>Bacillariophycidae</taxon>
        <taxon>Bacillariales</taxon>
        <taxon>Bacillariaceae</taxon>
        <taxon>Nitzschia</taxon>
    </lineage>
</organism>
<dbReference type="InterPro" id="IPR036838">
    <property type="entry name" value="Ribosomal_uS10_dom_sf"/>
</dbReference>
<feature type="domain" description="Small ribosomal subunit protein uS10" evidence="3">
    <location>
        <begin position="4"/>
        <end position="99"/>
    </location>
</feature>
<dbReference type="SUPFAM" id="SSF54999">
    <property type="entry name" value="Ribosomal protein S10"/>
    <property type="match status" value="1"/>
</dbReference>